<keyword evidence="2" id="KW-1185">Reference proteome</keyword>
<organism evidence="1 2">
    <name type="scientific">Cecembia rubra</name>
    <dbReference type="NCBI Taxonomy" id="1485585"/>
    <lineage>
        <taxon>Bacteria</taxon>
        <taxon>Pseudomonadati</taxon>
        <taxon>Bacteroidota</taxon>
        <taxon>Cytophagia</taxon>
        <taxon>Cytophagales</taxon>
        <taxon>Cyclobacteriaceae</taxon>
        <taxon>Cecembia</taxon>
    </lineage>
</organism>
<evidence type="ECO:0000313" key="2">
    <source>
        <dbReference type="Proteomes" id="UP000240708"/>
    </source>
</evidence>
<dbReference type="Proteomes" id="UP000240708">
    <property type="component" value="Unassembled WGS sequence"/>
</dbReference>
<dbReference type="AlphaFoldDB" id="A0A2P8E4T0"/>
<dbReference type="RefSeq" id="WP_106567373.1">
    <property type="nucleotide sequence ID" value="NZ_JAUVYL010000202.1"/>
</dbReference>
<reference evidence="1 2" key="1">
    <citation type="submission" date="2018-03" db="EMBL/GenBank/DDBJ databases">
        <title>Genomic Encyclopedia of Archaeal and Bacterial Type Strains, Phase II (KMG-II): from individual species to whole genera.</title>
        <authorList>
            <person name="Goeker M."/>
        </authorList>
    </citation>
    <scope>NUCLEOTIDE SEQUENCE [LARGE SCALE GENOMIC DNA]</scope>
    <source>
        <strain evidence="1 2">DSM 28057</strain>
    </source>
</reference>
<sequence>MLRNLLVFFLILGLVACGKGQKSDELTSNKGVVEFEFLDSLRIESLVELYLADKNEQTQHLLFNERQMEELLITDLKGNIISRFEPKGEGPNKVEIPLEVAFWQEGIVIKEMSPEHKFNFFDGNFKKIAQSPALTKGLNFLTIYNSHRSFSVLENDGKTFIIGQDLNMIPDLFLDEKSENWSFYENADIGYIYYRDTEELKTINLYPKTWSPRLEEKWAGRVSSYLQVSKSDNRVAVLPSVGNELFFYELKDAGISPLFQISLIHPERKVDFPFDPKNDYVLYPFFTQLFSGGNYFLAEFHTELPQEIYDTFRAKGEEFHSDPEYWSTLENYRKVKYILIDKNGIQGAISELPISGSVHFMDSNDILYVKRSSENELDYNVYYRYRVFLK</sequence>
<gene>
    <name evidence="1" type="ORF">CLV48_105218</name>
</gene>
<dbReference type="PROSITE" id="PS51257">
    <property type="entry name" value="PROKAR_LIPOPROTEIN"/>
    <property type="match status" value="1"/>
</dbReference>
<comment type="caution">
    <text evidence="1">The sequence shown here is derived from an EMBL/GenBank/DDBJ whole genome shotgun (WGS) entry which is preliminary data.</text>
</comment>
<proteinExistence type="predicted"/>
<evidence type="ECO:0008006" key="3">
    <source>
        <dbReference type="Google" id="ProtNLM"/>
    </source>
</evidence>
<accession>A0A2P8E4T0</accession>
<protein>
    <recommendedName>
        <fullName evidence="3">6-bladed beta-propeller protein</fullName>
    </recommendedName>
</protein>
<evidence type="ECO:0000313" key="1">
    <source>
        <dbReference type="EMBL" id="PSL04474.1"/>
    </source>
</evidence>
<dbReference type="OrthoDB" id="978727at2"/>
<name>A0A2P8E4T0_9BACT</name>
<dbReference type="EMBL" id="PYGF01000005">
    <property type="protein sequence ID" value="PSL04474.1"/>
    <property type="molecule type" value="Genomic_DNA"/>
</dbReference>